<dbReference type="AlphaFoldDB" id="A0A2S7UZ59"/>
<proteinExistence type="predicted"/>
<dbReference type="RefSeq" id="WP_105053592.1">
    <property type="nucleotide sequence ID" value="NZ_BMYG01000009.1"/>
</dbReference>
<dbReference type="EMBL" id="MSCH01000003">
    <property type="protein sequence ID" value="PQJ55069.1"/>
    <property type="molecule type" value="Genomic_DNA"/>
</dbReference>
<dbReference type="Gene3D" id="3.40.30.10">
    <property type="entry name" value="Glutaredoxin"/>
    <property type="match status" value="1"/>
</dbReference>
<dbReference type="InterPro" id="IPR036249">
    <property type="entry name" value="Thioredoxin-like_sf"/>
</dbReference>
<dbReference type="Pfam" id="PF14595">
    <property type="entry name" value="Thioredoxin_9"/>
    <property type="match status" value="1"/>
</dbReference>
<keyword evidence="3" id="KW-1185">Reference proteome</keyword>
<name>A0A2S7UZ59_9GAMM</name>
<protein>
    <recommendedName>
        <fullName evidence="4">Thioredoxin domain-containing protein</fullName>
    </recommendedName>
</protein>
<evidence type="ECO:0000313" key="3">
    <source>
        <dbReference type="Proteomes" id="UP000239007"/>
    </source>
</evidence>
<evidence type="ECO:0008006" key="4">
    <source>
        <dbReference type="Google" id="ProtNLM"/>
    </source>
</evidence>
<feature type="chain" id="PRO_5015596654" description="Thioredoxin domain-containing protein" evidence="1">
    <location>
        <begin position="25"/>
        <end position="162"/>
    </location>
</feature>
<comment type="caution">
    <text evidence="2">The sequence shown here is derived from an EMBL/GenBank/DDBJ whole genome shotgun (WGS) entry which is preliminary data.</text>
</comment>
<dbReference type="Proteomes" id="UP000239007">
    <property type="component" value="Unassembled WGS sequence"/>
</dbReference>
<organism evidence="2 3">
    <name type="scientific">Psychrosphaera saromensis</name>
    <dbReference type="NCBI Taxonomy" id="716813"/>
    <lineage>
        <taxon>Bacteria</taxon>
        <taxon>Pseudomonadati</taxon>
        <taxon>Pseudomonadota</taxon>
        <taxon>Gammaproteobacteria</taxon>
        <taxon>Alteromonadales</taxon>
        <taxon>Pseudoalteromonadaceae</taxon>
        <taxon>Psychrosphaera</taxon>
    </lineage>
</organism>
<evidence type="ECO:0000256" key="1">
    <source>
        <dbReference type="SAM" id="SignalP"/>
    </source>
</evidence>
<sequence length="162" mass="18462">MKITKPFTLLLVLCSLLSFGSAYGEDESYFVGEISSQDILSNFSNFAQHSNDVDYSESDLSTLKNLDADIQIKVFFGQWCHDSVREVPRIINLLEQVNNSNIKPWFYALDTSKSDPKMLAKEHGIKKTPTLIIYRDNIELGRILEVPESDWAIDISQLLNKN</sequence>
<dbReference type="SUPFAM" id="SSF52833">
    <property type="entry name" value="Thioredoxin-like"/>
    <property type="match status" value="1"/>
</dbReference>
<accession>A0A2S7UZ59</accession>
<evidence type="ECO:0000313" key="2">
    <source>
        <dbReference type="EMBL" id="PQJ55069.1"/>
    </source>
</evidence>
<dbReference type="OrthoDB" id="6398367at2"/>
<keyword evidence="1" id="KW-0732">Signal</keyword>
<gene>
    <name evidence="2" type="ORF">BTO11_16350</name>
</gene>
<reference evidence="2 3" key="1">
    <citation type="submission" date="2016-12" db="EMBL/GenBank/DDBJ databases">
        <title>Diversity of luminous bacteria.</title>
        <authorList>
            <person name="Yoshizawa S."/>
            <person name="Kogure K."/>
        </authorList>
    </citation>
    <scope>NUCLEOTIDE SEQUENCE [LARGE SCALE GENOMIC DNA]</scope>
    <source>
        <strain evidence="2 3">SA4-48</strain>
    </source>
</reference>
<dbReference type="CDD" id="cd02947">
    <property type="entry name" value="TRX_family"/>
    <property type="match status" value="1"/>
</dbReference>
<feature type="signal peptide" evidence="1">
    <location>
        <begin position="1"/>
        <end position="24"/>
    </location>
</feature>